<feature type="region of interest" description="Disordered" evidence="1">
    <location>
        <begin position="620"/>
        <end position="697"/>
    </location>
</feature>
<protein>
    <submittedName>
        <fullName evidence="2">Uncharacterized protein</fullName>
    </submittedName>
</protein>
<feature type="compositionally biased region" description="Basic and acidic residues" evidence="1">
    <location>
        <begin position="186"/>
        <end position="196"/>
    </location>
</feature>
<feature type="region of interest" description="Disordered" evidence="1">
    <location>
        <begin position="1046"/>
        <end position="1077"/>
    </location>
</feature>
<organism evidence="2 3">
    <name type="scientific">Podila minutissima</name>
    <dbReference type="NCBI Taxonomy" id="64525"/>
    <lineage>
        <taxon>Eukaryota</taxon>
        <taxon>Fungi</taxon>
        <taxon>Fungi incertae sedis</taxon>
        <taxon>Mucoromycota</taxon>
        <taxon>Mortierellomycotina</taxon>
        <taxon>Mortierellomycetes</taxon>
        <taxon>Mortierellales</taxon>
        <taxon>Mortierellaceae</taxon>
        <taxon>Podila</taxon>
    </lineage>
</organism>
<dbReference type="PANTHER" id="PTHR48125:SF10">
    <property type="entry name" value="OS12G0136300 PROTEIN"/>
    <property type="match status" value="1"/>
</dbReference>
<proteinExistence type="predicted"/>
<feature type="region of interest" description="Disordered" evidence="1">
    <location>
        <begin position="1237"/>
        <end position="1259"/>
    </location>
</feature>
<keyword evidence="3" id="KW-1185">Reference proteome</keyword>
<comment type="caution">
    <text evidence="2">The sequence shown here is derived from an EMBL/GenBank/DDBJ whole genome shotgun (WGS) entry which is preliminary data.</text>
</comment>
<feature type="region of interest" description="Disordered" evidence="1">
    <location>
        <begin position="1153"/>
        <end position="1199"/>
    </location>
</feature>
<feature type="region of interest" description="Disordered" evidence="1">
    <location>
        <begin position="342"/>
        <end position="366"/>
    </location>
</feature>
<feature type="region of interest" description="Disordered" evidence="1">
    <location>
        <begin position="743"/>
        <end position="780"/>
    </location>
</feature>
<feature type="region of interest" description="Disordered" evidence="1">
    <location>
        <begin position="1603"/>
        <end position="1647"/>
    </location>
</feature>
<accession>A0A9P5SKJ6</accession>
<sequence>MPTCPSHSRSSVDNNPSEWDLALALSVPDPDPVLVSSSAQLDRDSPNVHALSSKLAKCKEDVEAWDGDLDFVSFEPIFEQLQFQQSGRLPRSPMSDGSSSSTTDYFQVQTATATVTASATATATASLSPSTSSPIFTSIPIHIPVLTPTPTPTSTKIPSSPIPSLMNTPPTTPQTSPAAVQSKGDGGTESRPHPAQKRVEALGTTIHVFSASSLSSTPFLFPTAAATTTASSSTTTTTPTTSSPTSPLSLLSSSTSTSPASLTATVTTALTTLPSLRIHRQNTLTTSSSSGSLFATNFLLTDALPPAPISISTKGKQSHPHSVATLATTPTLPTSSSWLSIAPTSLETSPPSSTSHSRHEDDNTVSTTSMTTITQEMMSSMATYSGVITRINPIRRVAAWVDDLEDLEVPEQDLDFNQVRTTLAKSSLPETLEATEGWDTESEGSVINEDHFTANLRHPYAPLTPTPNAHYGTSLPSSLPGAPLKGYVPPTVAQDAIETLEDAFDPNKFGSFKSTLDKRQNQAISPLLKARPQINSLSRQTNVDLGRDVHFQAEPEDFWEGIEIEDDQAFHHKGRNKNLVLRPNVQGRARSGSRVQREVVPLKDFVALPSRIPRLCRAPGTTSRAITPAPALSRTHSTQFDLPLRNLKSKSSLPRLKKQPSVVKREAKSSLSVSSSDGALASETIGNPPSPFVSRATTPIPIQLNTGHRSSWHLGKDDLPSFKSSSLALRSVSFVEGSEALPSSAQSSLSKASGTISKASVRQDSAPTSPPPPPILPGKSFASFRTMVKKWDWGRQKSVSRGHIPSFLSTSTTPPDDTSFVAEEVPSPTEIVKTITSEAKPERPPVSRSSSYSDWNPAGGVGRDSRPPSRSATAPLEVQLSGLDVLDGVSSTGSVAEKFPKRFFLKRSLKHNSFGDGFELDQFDNLPTYQAREEAYQVQIQEMEQGRRQSMDRVTAWLRKPQSNANLKEMTKIEEMPKESEVPETPKSRKPKSIRRSLFDIFGPNTSESAKSRKKRKKVLAGPTLTPIHSQASIHKFSDSVLAPQSVPWGNEDAIGDDYGEERTKYSEGSAATDQPLKFDFPAPPQPPSYYPTSPLNSTVVNRPALITNLGQFSKQRTQVSGKMMFDPVRMCWIFNPEYLSRRRRRLGQRNNNEEDDIWGDEPDVFAGLSDDDSDKSEENYDEGEEEWDHPPSRNSSLRKGGFPWIARRRLLHRPSFPRYPSQEFLKEDEDTQAYESRKVAPTMTPASADGSDSRQGSMGVHSVVSKSSRRSLNVHGNGFCSNGVGSCGEFEVGIEFDITDDFLEQCIAAEAQHRKDAGKFFALPCSPPDEKAPVASVSMAKILTLGKKSGKTSVAPPKTAKEEAPEGDSIKLPPLLSWTGTLKSRSKSKAKSISKATSALTKDVVEGDSITLQPPPPPPPQELSSRRSSATLGGLDSGVDFAKKKDKEGKKKKKYASVKDTFVLSAKSSKSSLKKSKKDTTPPPLASFSSWQSTTAATGPASRVATLAVRGRSGSRQKIDTLQFAEQNYCSSSVREPLSFSATLAVTRKGKYNSFGKRWIDAHTFDPPVVTSLAVIDAGDVVASSPIRGGIFRLRRIGSRRKVAVPPPDDSNESEEDLDEEEFDEDEYMDRGYRTMSNSRGRPPLRPQADLLFEFETYASIRFHR</sequence>
<feature type="region of interest" description="Disordered" evidence="1">
    <location>
        <begin position="967"/>
        <end position="1024"/>
    </location>
</feature>
<feature type="region of interest" description="Disordered" evidence="1">
    <location>
        <begin position="227"/>
        <end position="259"/>
    </location>
</feature>
<feature type="region of interest" description="Disordered" evidence="1">
    <location>
        <begin position="1472"/>
        <end position="1494"/>
    </location>
</feature>
<evidence type="ECO:0000313" key="3">
    <source>
        <dbReference type="Proteomes" id="UP000696485"/>
    </source>
</evidence>
<feature type="compositionally biased region" description="Polar residues" evidence="1">
    <location>
        <begin position="754"/>
        <end position="766"/>
    </location>
</feature>
<feature type="compositionally biased region" description="Low complexity" evidence="1">
    <location>
        <begin position="342"/>
        <end position="355"/>
    </location>
</feature>
<feature type="compositionally biased region" description="Low complexity" evidence="1">
    <location>
        <begin position="743"/>
        <end position="753"/>
    </location>
</feature>
<feature type="compositionally biased region" description="Basic and acidic residues" evidence="1">
    <location>
        <begin position="969"/>
        <end position="987"/>
    </location>
</feature>
<evidence type="ECO:0000313" key="2">
    <source>
        <dbReference type="EMBL" id="KAF9329738.1"/>
    </source>
</evidence>
<reference evidence="2" key="1">
    <citation type="journal article" date="2020" name="Fungal Divers.">
        <title>Resolving the Mortierellaceae phylogeny through synthesis of multi-gene phylogenetics and phylogenomics.</title>
        <authorList>
            <person name="Vandepol N."/>
            <person name="Liber J."/>
            <person name="Desiro A."/>
            <person name="Na H."/>
            <person name="Kennedy M."/>
            <person name="Barry K."/>
            <person name="Grigoriev I.V."/>
            <person name="Miller A.N."/>
            <person name="O'Donnell K."/>
            <person name="Stajich J.E."/>
            <person name="Bonito G."/>
        </authorList>
    </citation>
    <scope>NUCLEOTIDE SEQUENCE</scope>
    <source>
        <strain evidence="2">NVP1</strain>
    </source>
</reference>
<feature type="compositionally biased region" description="Polar residues" evidence="1">
    <location>
        <begin position="1423"/>
        <end position="1432"/>
    </location>
</feature>
<gene>
    <name evidence="2" type="ORF">BG006_007223</name>
</gene>
<feature type="region of interest" description="Disordered" evidence="1">
    <location>
        <begin position="147"/>
        <end position="196"/>
    </location>
</feature>
<feature type="compositionally biased region" description="Low complexity" evidence="1">
    <location>
        <begin position="669"/>
        <end position="682"/>
    </location>
</feature>
<dbReference type="PANTHER" id="PTHR48125">
    <property type="entry name" value="LP07818P1"/>
    <property type="match status" value="1"/>
</dbReference>
<feature type="compositionally biased region" description="Low complexity" evidence="1">
    <location>
        <begin position="642"/>
        <end position="654"/>
    </location>
</feature>
<feature type="region of interest" description="Disordered" evidence="1">
    <location>
        <begin position="834"/>
        <end position="875"/>
    </location>
</feature>
<feature type="compositionally biased region" description="Acidic residues" evidence="1">
    <location>
        <begin position="1154"/>
        <end position="1188"/>
    </location>
</feature>
<evidence type="ECO:0000256" key="1">
    <source>
        <dbReference type="SAM" id="MobiDB-lite"/>
    </source>
</evidence>
<dbReference type="Proteomes" id="UP000696485">
    <property type="component" value="Unassembled WGS sequence"/>
</dbReference>
<feature type="region of interest" description="Disordered" evidence="1">
    <location>
        <begin position="84"/>
        <end position="103"/>
    </location>
</feature>
<feature type="compositionally biased region" description="Low complexity" evidence="1">
    <location>
        <begin position="92"/>
        <end position="101"/>
    </location>
</feature>
<name>A0A9P5SKJ6_9FUNG</name>
<dbReference type="EMBL" id="JAAAUY010000450">
    <property type="protein sequence ID" value="KAF9329738.1"/>
    <property type="molecule type" value="Genomic_DNA"/>
</dbReference>
<feature type="region of interest" description="Disordered" evidence="1">
    <location>
        <begin position="1349"/>
        <end position="1376"/>
    </location>
</feature>
<feature type="region of interest" description="Disordered" evidence="1">
    <location>
        <begin position="1405"/>
        <end position="1453"/>
    </location>
</feature>
<feature type="compositionally biased region" description="Acidic residues" evidence="1">
    <location>
        <begin position="1611"/>
        <end position="1629"/>
    </location>
</feature>
<feature type="compositionally biased region" description="Low complexity" evidence="1">
    <location>
        <begin position="147"/>
        <end position="164"/>
    </location>
</feature>